<sequence>MNILILAAGDYAAEQTERRFPIWMSEVDGVLVLERQIRALRKVGDARFIFAFRQADADAFFLADIVEQVAPGSKVITIRRETGGAACTALLAADAVDMDDELIVASATDQIDVDIADCIVRFRSRRADAGVLTFPSLHPRYSYVRIDAEGWVVESAEKRPISRAASAGLYWFARSQDFFDAASEMILKDAHVHGRFYICPALNELVLRHKRIDAIGIEQEQYHPLKSERGLTNLAGGTEAYA</sequence>
<dbReference type="SUPFAM" id="SSF53448">
    <property type="entry name" value="Nucleotide-diphospho-sugar transferases"/>
    <property type="match status" value="1"/>
</dbReference>
<keyword evidence="2" id="KW-1185">Reference proteome</keyword>
<accession>A0AA37HEI8</accession>
<comment type="caution">
    <text evidence="1">The sequence shown here is derived from an EMBL/GenBank/DDBJ whole genome shotgun (WGS) entry which is preliminary data.</text>
</comment>
<dbReference type="RefSeq" id="WP_238192414.1">
    <property type="nucleotide sequence ID" value="NZ_BPQJ01000023.1"/>
</dbReference>
<protein>
    <recommendedName>
        <fullName evidence="3">Glycosyl transferase family 2</fullName>
    </recommendedName>
</protein>
<evidence type="ECO:0000313" key="2">
    <source>
        <dbReference type="Proteomes" id="UP001055286"/>
    </source>
</evidence>
<dbReference type="Proteomes" id="UP001055286">
    <property type="component" value="Unassembled WGS sequence"/>
</dbReference>
<dbReference type="EMBL" id="BPQJ01000023">
    <property type="protein sequence ID" value="GJD64273.1"/>
    <property type="molecule type" value="Genomic_DNA"/>
</dbReference>
<reference evidence="1" key="1">
    <citation type="journal article" date="2016" name="Front. Microbiol.">
        <title>Genome Sequence of the Piezophilic, Mesophilic Sulfate-Reducing Bacterium Desulfovibrio indicus J2T.</title>
        <authorList>
            <person name="Cao J."/>
            <person name="Maignien L."/>
            <person name="Shao Z."/>
            <person name="Alain K."/>
            <person name="Jebbar M."/>
        </authorList>
    </citation>
    <scope>NUCLEOTIDE SEQUENCE</scope>
    <source>
        <strain evidence="1">JCM 32048</strain>
    </source>
</reference>
<proteinExistence type="predicted"/>
<dbReference type="InterPro" id="IPR029044">
    <property type="entry name" value="Nucleotide-diphossugar_trans"/>
</dbReference>
<dbReference type="AlphaFoldDB" id="A0AA37HEI8"/>
<dbReference type="PIRSF" id="PIRSF028162">
    <property type="entry name" value="BcbE_prd"/>
    <property type="match status" value="1"/>
</dbReference>
<evidence type="ECO:0008006" key="3">
    <source>
        <dbReference type="Google" id="ProtNLM"/>
    </source>
</evidence>
<dbReference type="InterPro" id="IPR016873">
    <property type="entry name" value="Caps_polysacc_synth_BcbE_prd"/>
</dbReference>
<reference evidence="1" key="2">
    <citation type="submission" date="2021-08" db="EMBL/GenBank/DDBJ databases">
        <authorList>
            <person name="Tani A."/>
            <person name="Ola A."/>
            <person name="Ogura Y."/>
            <person name="Katsura K."/>
            <person name="Hayashi T."/>
        </authorList>
    </citation>
    <scope>NUCLEOTIDE SEQUENCE</scope>
    <source>
        <strain evidence="1">JCM 32048</strain>
    </source>
</reference>
<dbReference type="CDD" id="cd04183">
    <property type="entry name" value="GT2_BcE_like"/>
    <property type="match status" value="1"/>
</dbReference>
<organism evidence="1 2">
    <name type="scientific">Methylobacterium frigidaeris</name>
    <dbReference type="NCBI Taxonomy" id="2038277"/>
    <lineage>
        <taxon>Bacteria</taxon>
        <taxon>Pseudomonadati</taxon>
        <taxon>Pseudomonadota</taxon>
        <taxon>Alphaproteobacteria</taxon>
        <taxon>Hyphomicrobiales</taxon>
        <taxon>Methylobacteriaceae</taxon>
        <taxon>Methylobacterium</taxon>
    </lineage>
</organism>
<dbReference type="Gene3D" id="3.90.550.10">
    <property type="entry name" value="Spore Coat Polysaccharide Biosynthesis Protein SpsA, Chain A"/>
    <property type="match status" value="1"/>
</dbReference>
<evidence type="ECO:0000313" key="1">
    <source>
        <dbReference type="EMBL" id="GJD64273.1"/>
    </source>
</evidence>
<name>A0AA37HEI8_9HYPH</name>
<gene>
    <name evidence="1" type="ORF">MPEAHAMD_4454</name>
</gene>